<accession>A0A9W9UD97</accession>
<dbReference type="OrthoDB" id="272512at2759"/>
<sequence length="72" mass="8469">MRVRIAKAVTVARNTIDAPPARSTRESTYYTNYLDTLDELSADGRVKLVRLEVKAKQEIVRIWSKTRSTWWW</sequence>
<reference evidence="1" key="1">
    <citation type="submission" date="2022-12" db="EMBL/GenBank/DDBJ databases">
        <authorList>
            <person name="Petersen C."/>
        </authorList>
    </citation>
    <scope>NUCLEOTIDE SEQUENCE</scope>
    <source>
        <strain evidence="1">IBT 21472</strain>
    </source>
</reference>
<evidence type="ECO:0000313" key="1">
    <source>
        <dbReference type="EMBL" id="KAJ5331863.1"/>
    </source>
</evidence>
<protein>
    <submittedName>
        <fullName evidence="1">Uncharacterized protein</fullName>
    </submittedName>
</protein>
<dbReference type="Proteomes" id="UP001147746">
    <property type="component" value="Unassembled WGS sequence"/>
</dbReference>
<organism evidence="1 2">
    <name type="scientific">Penicillium atrosanguineum</name>
    <dbReference type="NCBI Taxonomy" id="1132637"/>
    <lineage>
        <taxon>Eukaryota</taxon>
        <taxon>Fungi</taxon>
        <taxon>Dikarya</taxon>
        <taxon>Ascomycota</taxon>
        <taxon>Pezizomycotina</taxon>
        <taxon>Eurotiomycetes</taxon>
        <taxon>Eurotiomycetidae</taxon>
        <taxon>Eurotiales</taxon>
        <taxon>Aspergillaceae</taxon>
        <taxon>Penicillium</taxon>
    </lineage>
</organism>
<reference evidence="1" key="2">
    <citation type="journal article" date="2023" name="IMA Fungus">
        <title>Comparative genomic study of the Penicillium genus elucidates a diverse pangenome and 15 lateral gene transfer events.</title>
        <authorList>
            <person name="Petersen C."/>
            <person name="Sorensen T."/>
            <person name="Nielsen M.R."/>
            <person name="Sondergaard T.E."/>
            <person name="Sorensen J.L."/>
            <person name="Fitzpatrick D.A."/>
            <person name="Frisvad J.C."/>
            <person name="Nielsen K.L."/>
        </authorList>
    </citation>
    <scope>NUCLEOTIDE SEQUENCE</scope>
    <source>
        <strain evidence="1">IBT 21472</strain>
    </source>
</reference>
<dbReference type="EMBL" id="JAPZBO010000001">
    <property type="protein sequence ID" value="KAJ5331863.1"/>
    <property type="molecule type" value="Genomic_DNA"/>
</dbReference>
<keyword evidence="2" id="KW-1185">Reference proteome</keyword>
<proteinExistence type="predicted"/>
<comment type="caution">
    <text evidence="1">The sequence shown here is derived from an EMBL/GenBank/DDBJ whole genome shotgun (WGS) entry which is preliminary data.</text>
</comment>
<name>A0A9W9UD97_9EURO</name>
<dbReference type="AlphaFoldDB" id="A0A9W9UD97"/>
<evidence type="ECO:0000313" key="2">
    <source>
        <dbReference type="Proteomes" id="UP001147746"/>
    </source>
</evidence>
<gene>
    <name evidence="1" type="ORF">N7476_001646</name>
</gene>